<feature type="region of interest" description="Disordered" evidence="1">
    <location>
        <begin position="1"/>
        <end position="140"/>
    </location>
</feature>
<feature type="compositionally biased region" description="Polar residues" evidence="1">
    <location>
        <begin position="179"/>
        <end position="191"/>
    </location>
</feature>
<dbReference type="AlphaFoldDB" id="A0A1J5P310"/>
<sequence length="191" mass="20054">MARLTTGGPLSPLGRSLVSTRNTKPSPVTSDSSGTRRRTTSAKYSALPSGTGPSVSPSSSYTQTRSMSDETLSSRPPSLPMPTTMNSAASPSAVRGVPWRGARSACTARSPEATTASARSLMPMHTASSGAPDRSTSISRNISALRTRRNAVGREAPACCKVSMEKSICARDGIPSGQRARTSSNRPVWRR</sequence>
<feature type="compositionally biased region" description="Polar residues" evidence="1">
    <location>
        <begin position="17"/>
        <end position="28"/>
    </location>
</feature>
<feature type="region of interest" description="Disordered" evidence="1">
    <location>
        <begin position="170"/>
        <end position="191"/>
    </location>
</feature>
<reference evidence="2" key="1">
    <citation type="submission" date="2016-10" db="EMBL/GenBank/DDBJ databases">
        <title>Sequence of Gallionella enrichment culture.</title>
        <authorList>
            <person name="Poehlein A."/>
            <person name="Muehling M."/>
            <person name="Daniel R."/>
        </authorList>
    </citation>
    <scope>NUCLEOTIDE SEQUENCE</scope>
</reference>
<protein>
    <submittedName>
        <fullName evidence="2">Uncharacterized protein</fullName>
    </submittedName>
</protein>
<feature type="compositionally biased region" description="Polar residues" evidence="1">
    <location>
        <begin position="69"/>
        <end position="90"/>
    </location>
</feature>
<feature type="compositionally biased region" description="Polar residues" evidence="1">
    <location>
        <begin position="126"/>
        <end position="140"/>
    </location>
</feature>
<name>A0A1J5P310_9ZZZZ</name>
<evidence type="ECO:0000256" key="1">
    <source>
        <dbReference type="SAM" id="MobiDB-lite"/>
    </source>
</evidence>
<comment type="caution">
    <text evidence="2">The sequence shown here is derived from an EMBL/GenBank/DDBJ whole genome shotgun (WGS) entry which is preliminary data.</text>
</comment>
<gene>
    <name evidence="2" type="ORF">GALL_524910</name>
</gene>
<dbReference type="EMBL" id="MLJW01006943">
    <property type="protein sequence ID" value="OIQ65945.1"/>
    <property type="molecule type" value="Genomic_DNA"/>
</dbReference>
<feature type="compositionally biased region" description="Low complexity" evidence="1">
    <location>
        <begin position="48"/>
        <end position="66"/>
    </location>
</feature>
<accession>A0A1J5P310</accession>
<proteinExistence type="predicted"/>
<organism evidence="2">
    <name type="scientific">mine drainage metagenome</name>
    <dbReference type="NCBI Taxonomy" id="410659"/>
    <lineage>
        <taxon>unclassified sequences</taxon>
        <taxon>metagenomes</taxon>
        <taxon>ecological metagenomes</taxon>
    </lineage>
</organism>
<evidence type="ECO:0000313" key="2">
    <source>
        <dbReference type="EMBL" id="OIQ65945.1"/>
    </source>
</evidence>